<evidence type="ECO:0000256" key="3">
    <source>
        <dbReference type="ARBA" id="ARBA00023125"/>
    </source>
</evidence>
<dbReference type="Gene3D" id="1.10.10.10">
    <property type="entry name" value="Winged helix-like DNA-binding domain superfamily/Winged helix DNA-binding domain"/>
    <property type="match status" value="1"/>
</dbReference>
<dbReference type="SUPFAM" id="SSF100950">
    <property type="entry name" value="NagB/RpiA/CoA transferase-like"/>
    <property type="match status" value="1"/>
</dbReference>
<organism evidence="6">
    <name type="scientific">bioreactor metagenome</name>
    <dbReference type="NCBI Taxonomy" id="1076179"/>
    <lineage>
        <taxon>unclassified sequences</taxon>
        <taxon>metagenomes</taxon>
        <taxon>ecological metagenomes</taxon>
    </lineage>
</organism>
<dbReference type="Gene3D" id="3.40.50.1360">
    <property type="match status" value="1"/>
</dbReference>
<keyword evidence="2" id="KW-0805">Transcription regulation</keyword>
<dbReference type="InterPro" id="IPR018356">
    <property type="entry name" value="Tscrpt_reg_HTH_DeoR_CS"/>
</dbReference>
<gene>
    <name evidence="6" type="primary">glcR_1</name>
    <name evidence="6" type="ORF">SDC9_26928</name>
</gene>
<dbReference type="GO" id="GO:0003677">
    <property type="term" value="F:DNA binding"/>
    <property type="evidence" value="ECO:0007669"/>
    <property type="project" value="UniProtKB-KW"/>
</dbReference>
<dbReference type="InterPro" id="IPR050313">
    <property type="entry name" value="Carb_Metab_HTH_regulators"/>
</dbReference>
<dbReference type="InterPro" id="IPR014036">
    <property type="entry name" value="DeoR-like_C"/>
</dbReference>
<keyword evidence="3" id="KW-0238">DNA-binding</keyword>
<dbReference type="Pfam" id="PF08220">
    <property type="entry name" value="HTH_DeoR"/>
    <property type="match status" value="1"/>
</dbReference>
<dbReference type="EMBL" id="VSSQ01000144">
    <property type="protein sequence ID" value="MPL81019.1"/>
    <property type="molecule type" value="Genomic_DNA"/>
</dbReference>
<evidence type="ECO:0000313" key="6">
    <source>
        <dbReference type="EMBL" id="MPL81019.1"/>
    </source>
</evidence>
<evidence type="ECO:0000256" key="1">
    <source>
        <dbReference type="ARBA" id="ARBA00022491"/>
    </source>
</evidence>
<reference evidence="6" key="1">
    <citation type="submission" date="2019-08" db="EMBL/GenBank/DDBJ databases">
        <authorList>
            <person name="Kucharzyk K."/>
            <person name="Murdoch R.W."/>
            <person name="Higgins S."/>
            <person name="Loffler F."/>
        </authorList>
    </citation>
    <scope>NUCLEOTIDE SEQUENCE</scope>
</reference>
<dbReference type="InterPro" id="IPR037171">
    <property type="entry name" value="NagB/RpiA_transferase-like"/>
</dbReference>
<sequence>MLRETRLHRILALIAVNGHISTERLIKELGISRETARRDIIELENQGAARRVHGGLVALDSSTSEPSLKERRTRLEREKRAIARATVLQLQQGQTVFMDAGTTTTALAEELCTMPGLTIVTNSLRAAIILSERDEDKKNDSTVVLVGGRILAGREQTCGEGVIEEIQRWRADVAILSPVGLDAHHGASSFLPEEAAVARCMAQRASRLCILADHTKLGVISRINYASPREISMLITDAAASDLPCLKELKEILPKVILA</sequence>
<accession>A0A644UPY2</accession>
<feature type="domain" description="HTH deoR-type" evidence="5">
    <location>
        <begin position="3"/>
        <end position="58"/>
    </location>
</feature>
<dbReference type="PANTHER" id="PTHR30363:SF4">
    <property type="entry name" value="GLYCEROL-3-PHOSPHATE REGULON REPRESSOR"/>
    <property type="match status" value="1"/>
</dbReference>
<proteinExistence type="predicted"/>
<comment type="caution">
    <text evidence="6">The sequence shown here is derived from an EMBL/GenBank/DDBJ whole genome shotgun (WGS) entry which is preliminary data.</text>
</comment>
<dbReference type="InterPro" id="IPR036388">
    <property type="entry name" value="WH-like_DNA-bd_sf"/>
</dbReference>
<dbReference type="SMART" id="SM00420">
    <property type="entry name" value="HTH_DEOR"/>
    <property type="match status" value="1"/>
</dbReference>
<dbReference type="PROSITE" id="PS51000">
    <property type="entry name" value="HTH_DEOR_2"/>
    <property type="match status" value="1"/>
</dbReference>
<evidence type="ECO:0000256" key="2">
    <source>
        <dbReference type="ARBA" id="ARBA00023015"/>
    </source>
</evidence>
<keyword evidence="4" id="KW-0804">Transcription</keyword>
<dbReference type="PANTHER" id="PTHR30363">
    <property type="entry name" value="HTH-TYPE TRANSCRIPTIONAL REGULATOR SRLR-RELATED"/>
    <property type="match status" value="1"/>
</dbReference>
<dbReference type="InterPro" id="IPR036390">
    <property type="entry name" value="WH_DNA-bd_sf"/>
</dbReference>
<name>A0A644UPY2_9ZZZZ</name>
<protein>
    <submittedName>
        <fullName evidence="6">HTH-type transcriptional repressor GlcR</fullName>
    </submittedName>
</protein>
<dbReference type="PRINTS" id="PR00037">
    <property type="entry name" value="HTHLACR"/>
</dbReference>
<dbReference type="PROSITE" id="PS00894">
    <property type="entry name" value="HTH_DEOR_1"/>
    <property type="match status" value="1"/>
</dbReference>
<keyword evidence="1" id="KW-0678">Repressor</keyword>
<dbReference type="SMART" id="SM01134">
    <property type="entry name" value="DeoRC"/>
    <property type="match status" value="1"/>
</dbReference>
<dbReference type="SUPFAM" id="SSF46785">
    <property type="entry name" value="Winged helix' DNA-binding domain"/>
    <property type="match status" value="1"/>
</dbReference>
<evidence type="ECO:0000259" key="5">
    <source>
        <dbReference type="PROSITE" id="PS51000"/>
    </source>
</evidence>
<evidence type="ECO:0000256" key="4">
    <source>
        <dbReference type="ARBA" id="ARBA00023163"/>
    </source>
</evidence>
<dbReference type="AlphaFoldDB" id="A0A644UPY2"/>
<dbReference type="GO" id="GO:0003700">
    <property type="term" value="F:DNA-binding transcription factor activity"/>
    <property type="evidence" value="ECO:0007669"/>
    <property type="project" value="InterPro"/>
</dbReference>
<dbReference type="Pfam" id="PF00455">
    <property type="entry name" value="DeoRC"/>
    <property type="match status" value="1"/>
</dbReference>
<dbReference type="InterPro" id="IPR001034">
    <property type="entry name" value="DeoR_HTH"/>
</dbReference>